<protein>
    <submittedName>
        <fullName evidence="3">CoF synthetase</fullName>
    </submittedName>
</protein>
<dbReference type="Gene3D" id="3.30.300.30">
    <property type="match status" value="1"/>
</dbReference>
<reference evidence="3 4" key="1">
    <citation type="submission" date="2016-10" db="EMBL/GenBank/DDBJ databases">
        <title>Comparative genome analysis of multiple Pseudomonas spp. focuses on biocontrol and plant growth promoting traits.</title>
        <authorList>
            <person name="Tao X.-Y."/>
            <person name="Taylor C.G."/>
        </authorList>
    </citation>
    <scope>NUCLEOTIDE SEQUENCE [LARGE SCALE GENOMIC DNA]</scope>
    <source>
        <strain evidence="3 4">48H11</strain>
    </source>
</reference>
<comment type="caution">
    <text evidence="3">The sequence shown here is derived from an EMBL/GenBank/DDBJ whole genome shotgun (WGS) entry which is preliminary data.</text>
</comment>
<evidence type="ECO:0000313" key="4">
    <source>
        <dbReference type="Proteomes" id="UP000286071"/>
    </source>
</evidence>
<name>A0A423H5V8_9PSED</name>
<dbReference type="EMBL" id="MOBJ01000009">
    <property type="protein sequence ID" value="RON08580.1"/>
    <property type="molecule type" value="Genomic_DNA"/>
</dbReference>
<dbReference type="AlphaFoldDB" id="A0A423H5V8"/>
<dbReference type="Pfam" id="PF00501">
    <property type="entry name" value="AMP-binding"/>
    <property type="match status" value="1"/>
</dbReference>
<organism evidence="3 4">
    <name type="scientific">Pseudomonas brassicacearum</name>
    <dbReference type="NCBI Taxonomy" id="930166"/>
    <lineage>
        <taxon>Bacteria</taxon>
        <taxon>Pseudomonadati</taxon>
        <taxon>Pseudomonadota</taxon>
        <taxon>Gammaproteobacteria</taxon>
        <taxon>Pseudomonadales</taxon>
        <taxon>Pseudomonadaceae</taxon>
        <taxon>Pseudomonas</taxon>
    </lineage>
</organism>
<dbReference type="InterPro" id="IPR045851">
    <property type="entry name" value="AMP-bd_C_sf"/>
</dbReference>
<gene>
    <name evidence="3" type="ORF">BK659_14445</name>
</gene>
<dbReference type="RefSeq" id="WP_123425806.1">
    <property type="nucleotide sequence ID" value="NZ_MOBJ01000009.1"/>
</dbReference>
<dbReference type="InterPro" id="IPR000873">
    <property type="entry name" value="AMP-dep_synth/lig_dom"/>
</dbReference>
<dbReference type="Proteomes" id="UP000286071">
    <property type="component" value="Unassembled WGS sequence"/>
</dbReference>
<dbReference type="InterPro" id="IPR042099">
    <property type="entry name" value="ANL_N_sf"/>
</dbReference>
<feature type="compositionally biased region" description="Basic and acidic residues" evidence="1">
    <location>
        <begin position="445"/>
        <end position="457"/>
    </location>
</feature>
<proteinExistence type="predicted"/>
<evidence type="ECO:0000313" key="3">
    <source>
        <dbReference type="EMBL" id="RON08580.1"/>
    </source>
</evidence>
<evidence type="ECO:0000256" key="1">
    <source>
        <dbReference type="SAM" id="MobiDB-lite"/>
    </source>
</evidence>
<feature type="domain" description="AMP-dependent synthetase/ligase" evidence="2">
    <location>
        <begin position="96"/>
        <end position="308"/>
    </location>
</feature>
<dbReference type="SUPFAM" id="SSF56801">
    <property type="entry name" value="Acetyl-CoA synthetase-like"/>
    <property type="match status" value="1"/>
</dbReference>
<dbReference type="Gene3D" id="3.40.50.12780">
    <property type="entry name" value="N-terminal domain of ligase-like"/>
    <property type="match status" value="1"/>
</dbReference>
<dbReference type="OrthoDB" id="580775at2"/>
<dbReference type="PANTHER" id="PTHR43845">
    <property type="entry name" value="BLR5969 PROTEIN"/>
    <property type="match status" value="1"/>
</dbReference>
<feature type="region of interest" description="Disordered" evidence="1">
    <location>
        <begin position="445"/>
        <end position="466"/>
    </location>
</feature>
<dbReference type="PANTHER" id="PTHR43845:SF1">
    <property type="entry name" value="BLR5969 PROTEIN"/>
    <property type="match status" value="1"/>
</dbReference>
<sequence length="466" mass="51415">MYALFKPELLELARTVHQQHAVFESDGISVGELNDIQLGRIKNILRHVKAYSPFYRDRLSVLPDSAIDKLDWNAFRKLPFTTKNDLREAGHGMASAPLKKAWIYYETTGTTGASTPCPRNEHDSIFNNTPLILRYSELFRAHGQQHIVGVMGPTELHSTGDTFEDVCRSLGHTVVKMWPRSPVVGLDRAVTLIRELKITALVCTPAVAISLARHLIKKGQRPSDLGVKLIFTLGELTTPALLRNIGDVWGSAVYNCMYASQESSILAACDKDGNLCTVPLNVVYEVVNPLTGQVLEPVNARMTGELVITHLYQGQKPLIRYRTGDMVRAQVMDKGKWQIIPIGRVRDTLVINGHNHCAYDVEAALFEHLTGCLDYHIQVETVGGVDQLSVTLELEQNTGFHNDLEAVASSMAARLGARVHIAVGPTDAVTGTAAMVSWKAARLHDKRSGSDNNERETALNIAARRA</sequence>
<accession>A0A423H5V8</accession>
<evidence type="ECO:0000259" key="2">
    <source>
        <dbReference type="Pfam" id="PF00501"/>
    </source>
</evidence>